<dbReference type="Pfam" id="PF02498">
    <property type="entry name" value="Bro-N"/>
    <property type="match status" value="1"/>
</dbReference>
<keyword evidence="3" id="KW-1185">Reference proteome</keyword>
<evidence type="ECO:0000313" key="2">
    <source>
        <dbReference type="EMBL" id="WWC42655.1"/>
    </source>
</evidence>
<name>A0ABZ2EA56_9BACT</name>
<dbReference type="InterPro" id="IPR003497">
    <property type="entry name" value="BRO_N_domain"/>
</dbReference>
<dbReference type="SMART" id="SM01040">
    <property type="entry name" value="Bro-N"/>
    <property type="match status" value="1"/>
</dbReference>
<reference evidence="2 3" key="1">
    <citation type="journal article" date="2017" name="Genome Biol. Evol.">
        <title>Comparative Genomic Analysis Identifies a Campylobacter Clade Deficient in Selenium Metabolism.</title>
        <authorList>
            <person name="Miller W.G."/>
            <person name="Yee E."/>
            <person name="Lopes B.S."/>
            <person name="Chapman M.H."/>
            <person name="Huynh S."/>
            <person name="Bono J.L."/>
            <person name="Parker C.T."/>
            <person name="Strachan N.J.C."/>
            <person name="Forbes K.J."/>
        </authorList>
    </citation>
    <scope>NUCLEOTIDE SEQUENCE [LARGE SCALE GENOMIC DNA]</scope>
    <source>
        <strain evidence="2 3">RM9261</strain>
    </source>
</reference>
<gene>
    <name evidence="2" type="ORF">CVIC9261_08710</name>
</gene>
<dbReference type="EMBL" id="CP144917">
    <property type="protein sequence ID" value="WWC42655.1"/>
    <property type="molecule type" value="Genomic_DNA"/>
</dbReference>
<dbReference type="PROSITE" id="PS51750">
    <property type="entry name" value="BRO_N"/>
    <property type="match status" value="1"/>
</dbReference>
<proteinExistence type="predicted"/>
<dbReference type="GeneID" id="93114185"/>
<evidence type="ECO:0000259" key="1">
    <source>
        <dbReference type="PROSITE" id="PS51750"/>
    </source>
</evidence>
<organism evidence="2 3">
    <name type="scientific">Campylobacter vicugnae</name>
    <dbReference type="NCBI Taxonomy" id="1660076"/>
    <lineage>
        <taxon>Bacteria</taxon>
        <taxon>Pseudomonadati</taxon>
        <taxon>Campylobacterota</taxon>
        <taxon>Epsilonproteobacteria</taxon>
        <taxon>Campylobacterales</taxon>
        <taxon>Campylobacteraceae</taxon>
        <taxon>Campylobacter</taxon>
    </lineage>
</organism>
<accession>A0ABZ2EA56</accession>
<geneLocation type="plasmid" evidence="2 3">
    <name>pVIC9261</name>
</geneLocation>
<dbReference type="RefSeq" id="WP_338439015.1">
    <property type="nucleotide sequence ID" value="NZ_CP144917.1"/>
</dbReference>
<sequence length="199" mass="23211">MNEVVLFENKDFGNIRVLGNYLNPLFCLSDICKILNVKRVNSIRDMIDREFDKGGVFEYTPFQTRGGKQKFIMITEPELYFILMRSDKPKARPYVEAWNKGSDNTLGPYDFYKAFGLNDVQISILQEGIYKQDYYYMSPLGTRLFSLALQKATLAFTAASDKISVKRIKALHEMHKEKWPYKWLEEKGINYSNLQGDIK</sequence>
<dbReference type="Proteomes" id="UP001318120">
    <property type="component" value="Plasmid pVIC9261"/>
</dbReference>
<feature type="domain" description="Bro-N" evidence="1">
    <location>
        <begin position="1"/>
        <end position="113"/>
    </location>
</feature>
<evidence type="ECO:0000313" key="3">
    <source>
        <dbReference type="Proteomes" id="UP001318120"/>
    </source>
</evidence>
<protein>
    <submittedName>
        <fullName evidence="2">BRO family protein</fullName>
    </submittedName>
</protein>
<keyword evidence="2" id="KW-0614">Plasmid</keyword>